<dbReference type="RefSeq" id="WP_185799595.1">
    <property type="nucleotide sequence ID" value="NZ_JACJVJ010000001.1"/>
</dbReference>
<proteinExistence type="predicted"/>
<dbReference type="InterPro" id="IPR036206">
    <property type="entry name" value="ThiamineP_synth_sf"/>
</dbReference>
<evidence type="ECO:0000313" key="3">
    <source>
        <dbReference type="Proteomes" id="UP000564378"/>
    </source>
</evidence>
<organism evidence="2 3">
    <name type="scientific">Parasphingopyxis marina</name>
    <dbReference type="NCBI Taxonomy" id="2761622"/>
    <lineage>
        <taxon>Bacteria</taxon>
        <taxon>Pseudomonadati</taxon>
        <taxon>Pseudomonadota</taxon>
        <taxon>Alphaproteobacteria</taxon>
        <taxon>Sphingomonadales</taxon>
        <taxon>Sphingomonadaceae</taxon>
        <taxon>Parasphingopyxis</taxon>
    </lineage>
</organism>
<dbReference type="AlphaFoldDB" id="A0A842HTF3"/>
<dbReference type="Proteomes" id="UP000564378">
    <property type="component" value="Unassembled WGS sequence"/>
</dbReference>
<accession>A0A842HTF3</accession>
<evidence type="ECO:0000259" key="1">
    <source>
        <dbReference type="Pfam" id="PF02581"/>
    </source>
</evidence>
<sequence>MRLAIESRVPRRHPLPTLWLMTDERQGDRLWPSLARLPRGSGVIVRHHSLPIDDRRRLAARIRRIARARGLIMVMAGDQRLARRVRADGFHHRSRRIGAREMIRTVAAHNPAELRIAEQARADLVFLSPVFATESHRGAKMLGRVRFGLLARRTRISVIALGGMDARRAKGLRGMGIYGWAGIGALTPKEF</sequence>
<dbReference type="InterPro" id="IPR013785">
    <property type="entry name" value="Aldolase_TIM"/>
</dbReference>
<gene>
    <name evidence="2" type="ORF">H6P80_01585</name>
</gene>
<comment type="caution">
    <text evidence="2">The sequence shown here is derived from an EMBL/GenBank/DDBJ whole genome shotgun (WGS) entry which is preliminary data.</text>
</comment>
<reference evidence="2 3" key="1">
    <citation type="submission" date="2020-08" db="EMBL/GenBank/DDBJ databases">
        <title>Draft genome sequence of Parasphingopyxis sp. GrpM-11.</title>
        <authorList>
            <person name="Oh J."/>
            <person name="Roh D.-H."/>
        </authorList>
    </citation>
    <scope>NUCLEOTIDE SEQUENCE [LARGE SCALE GENOMIC DNA]</scope>
    <source>
        <strain evidence="2 3">GrpM-11</strain>
    </source>
</reference>
<name>A0A842HTF3_9SPHN</name>
<dbReference type="InterPro" id="IPR022998">
    <property type="entry name" value="ThiamineP_synth_TenI"/>
</dbReference>
<evidence type="ECO:0000313" key="2">
    <source>
        <dbReference type="EMBL" id="MBC2776302.1"/>
    </source>
</evidence>
<dbReference type="GO" id="GO:0009228">
    <property type="term" value="P:thiamine biosynthetic process"/>
    <property type="evidence" value="ECO:0007669"/>
    <property type="project" value="UniProtKB-KW"/>
</dbReference>
<protein>
    <submittedName>
        <fullName evidence="2">Thiamine phosphate synthase</fullName>
    </submittedName>
</protein>
<dbReference type="Pfam" id="PF02581">
    <property type="entry name" value="TMP-TENI"/>
    <property type="match status" value="1"/>
</dbReference>
<dbReference type="SUPFAM" id="SSF51391">
    <property type="entry name" value="Thiamin phosphate synthase"/>
    <property type="match status" value="1"/>
</dbReference>
<keyword evidence="3" id="KW-1185">Reference proteome</keyword>
<feature type="domain" description="Thiamine phosphate synthase/TenI" evidence="1">
    <location>
        <begin position="43"/>
        <end position="185"/>
    </location>
</feature>
<dbReference type="Gene3D" id="3.20.20.70">
    <property type="entry name" value="Aldolase class I"/>
    <property type="match status" value="1"/>
</dbReference>
<dbReference type="CDD" id="cd00564">
    <property type="entry name" value="TMP_TenI"/>
    <property type="match status" value="1"/>
</dbReference>
<dbReference type="EMBL" id="JACJVJ010000001">
    <property type="protein sequence ID" value="MBC2776302.1"/>
    <property type="molecule type" value="Genomic_DNA"/>
</dbReference>